<feature type="compositionally biased region" description="Acidic residues" evidence="4">
    <location>
        <begin position="1757"/>
        <end position="1771"/>
    </location>
</feature>
<accession>A0AAN6RKX9</accession>
<feature type="compositionally biased region" description="Basic and acidic residues" evidence="4">
    <location>
        <begin position="599"/>
        <end position="617"/>
    </location>
</feature>
<dbReference type="PANTHER" id="PTHR24198:SF165">
    <property type="entry name" value="ANKYRIN REPEAT-CONTAINING PROTEIN-RELATED"/>
    <property type="match status" value="1"/>
</dbReference>
<comment type="caution">
    <text evidence="5">The sequence shown here is derived from an EMBL/GenBank/DDBJ whole genome shotgun (WGS) entry which is preliminary data.</text>
</comment>
<feature type="repeat" description="ANK" evidence="3">
    <location>
        <begin position="535"/>
        <end position="567"/>
    </location>
</feature>
<feature type="region of interest" description="Disordered" evidence="4">
    <location>
        <begin position="1180"/>
        <end position="1200"/>
    </location>
</feature>
<dbReference type="SMART" id="SM00248">
    <property type="entry name" value="ANK"/>
    <property type="match status" value="11"/>
</dbReference>
<evidence type="ECO:0000256" key="2">
    <source>
        <dbReference type="ARBA" id="ARBA00023043"/>
    </source>
</evidence>
<dbReference type="PRINTS" id="PR01415">
    <property type="entry name" value="ANKYRIN"/>
</dbReference>
<feature type="repeat" description="ANK" evidence="3">
    <location>
        <begin position="568"/>
        <end position="600"/>
    </location>
</feature>
<keyword evidence="2 3" id="KW-0040">ANK repeat</keyword>
<dbReference type="Pfam" id="PF13606">
    <property type="entry name" value="Ank_3"/>
    <property type="match status" value="1"/>
</dbReference>
<evidence type="ECO:0000256" key="3">
    <source>
        <dbReference type="PROSITE-ProRule" id="PRU00023"/>
    </source>
</evidence>
<feature type="region of interest" description="Disordered" evidence="4">
    <location>
        <begin position="1746"/>
        <end position="1774"/>
    </location>
</feature>
<feature type="region of interest" description="Disordered" evidence="4">
    <location>
        <begin position="590"/>
        <end position="699"/>
    </location>
</feature>
<feature type="repeat" description="ANK" evidence="3">
    <location>
        <begin position="1623"/>
        <end position="1655"/>
    </location>
</feature>
<dbReference type="PANTHER" id="PTHR24198">
    <property type="entry name" value="ANKYRIN REPEAT AND PROTEIN KINASE DOMAIN-CONTAINING PROTEIN"/>
    <property type="match status" value="1"/>
</dbReference>
<evidence type="ECO:0000256" key="4">
    <source>
        <dbReference type="SAM" id="MobiDB-lite"/>
    </source>
</evidence>
<dbReference type="PROSITE" id="PS50088">
    <property type="entry name" value="ANK_REPEAT"/>
    <property type="match status" value="4"/>
</dbReference>
<keyword evidence="1" id="KW-0677">Repeat</keyword>
<sequence length="1790" mass="202739">MAGSSTLPHVPVKHSQFIPYVQSHPDTPLTELLEPYKQYDAKLREVFAQEPDHPALDDQYLNIVPVFNGHEQAVKVRARNLDNETEEERDRYIMTLNPDERRPNNSPAIVEDLKSFQQNFTLFCESSLVDLDWSNVVAAGSSVVTCLLPVHEKHKESKRALRKYYHETIAPASDVDLFIYGLNEEEAVKKIIEIEKKIKDSILTETTTIRTKNAITIASQYPTRHIQIVLRIYKSISEILTGFDVDCSCAAYDGKQVWAAPRALTAYMTQINTLDLTRRSPSYESRLSKYSHRGFEVHWPLLERSRIDPTIFERNFARTVGLARLLVLERLPSKSEREAYMDERREERGRPAIKRYNDFSTGGNIKEDYEDEIAEWVEQDDVSDYHTFTIPYGPKYHAKRIEKLLYTKDLLLNSEWNKPKDREVNLHRHPAFFGYAVDVINDCCGFCPKPVTPEEHDVAEEEAKIYVSGKISFIKDDPGRQAIGSFNPITDNDWTEMAYVGNTAQLCQAIVNEDLEHVVDWLEQEGSDPNTRDYTGRTPLHLAVISSTPEIVKALINHGARLVARLADGRTALHLAAARGNVEMVKAIMQKSEENDEEEAKKEDARKKARIAARETNSDETEAQPPRKKAKIAVREAESDETEVQAPNSDEENGSDVEMIDADDANSEDDAQTTTTGSYLKVKEPEQKTDDTIPQEDEDEPDVYDVNVLAWDLQCSPLHLAILNGHTEVVQELVQSFGADVLLPIKFFHSHDKSPKGALLTLVLSLKLPLEKAKEMTKTLLKLGASCAQADINQFTAFHYISNQESAMLDVLKENDEPAMKRAINHLGVFGSQWNPDARSPLMSAILKGDSLSALKLLEFGASTSIEFEDWMKSVETQHKDITENTTDENRSNFVDDVEQPVILAVNSELPDIAIRLLDMGVNPNMLTKRTSQDLKRGYKWDEKESLLDVVRNKIKALRTALEKHQKVEQPVKPRGKVRDGVDYFEGLEPGSYKHYIVQAQLDNAKYWDQHELKNYEQRLKEWKEMQESEGTQAKTEALESLLKGFGELEQTLLDKAAKTFKELYPDHKAETSRSRSFAYSNAEEESFEPTFDFSVHNLTDETRDAYLRLFQAAWENDLDTVKSLTLASWGESMRSPLKISVSDSRKNTVFALAVLRGHRDLARALVEICYAQYEPAEDEPTKPRYRLGSQDDDESDSSDMPVYKELIDDRFTIENIGELSTKVKSDVSPHAFIQQQVTAWKYSKLMFPEKRMVCGIDGRDVQRPNQPDAWCDLVTWSIITNDKSLLSFLLDLDIEWADKMAKNLDGSSGVTLLSRVDFDMAIEYGRIELLAEMIKHTGAGLDLESLVQTSGVKYHEKPKYYQGLSVHGKKRPAWINAARGTYSESVTDSAVPLLTAAFKGSLQSVEWLLSDAPARHYLDFAEAYKHDKYIEHLNKNAGGFEKLLKRWLGTRNELALHMAVMAEPRPESYKLIKYLIGVMPQSLEFKSKEGYTPLALAFSLHRYHAAKILIDAGADQTVRLPSGSNILDILLVGRPSSYSRYETLYSKAHVHRLLNLIDTRLIPSLLTERTSVDPGSLTPIAHAMQKLKQYKSQENIAIEIVGPILDLTAANNYECLELLDGSGDTPLHWAVKNGRIDYIKMILERRPDLLYRENSVGRTALEMAEEACVAHMVSGPSRLCESMNSVIDRDAETFAKGYKEDDDEGHNAEEVRNICSAVAAQNPRKRKLVSLLDANEVANRLAKRHMGRKSATVTLADDEDTEEKSDDGGDEVSKCYSNARRVYRIEDAD</sequence>
<feature type="compositionally biased region" description="Acidic residues" evidence="4">
    <location>
        <begin position="638"/>
        <end position="671"/>
    </location>
</feature>
<dbReference type="InterPro" id="IPR002110">
    <property type="entry name" value="Ankyrin_rpt"/>
</dbReference>
<dbReference type="SUPFAM" id="SSF48403">
    <property type="entry name" value="Ankyrin repeat"/>
    <property type="match status" value="2"/>
</dbReference>
<evidence type="ECO:0000256" key="1">
    <source>
        <dbReference type="ARBA" id="ARBA00022737"/>
    </source>
</evidence>
<gene>
    <name evidence="5" type="ORF">GRF29_1g1849499</name>
</gene>
<proteinExistence type="predicted"/>
<dbReference type="Gene3D" id="1.25.40.20">
    <property type="entry name" value="Ankyrin repeat-containing domain"/>
    <property type="match status" value="4"/>
</dbReference>
<evidence type="ECO:0000313" key="6">
    <source>
        <dbReference type="Proteomes" id="UP001280581"/>
    </source>
</evidence>
<dbReference type="Pfam" id="PF12796">
    <property type="entry name" value="Ank_2"/>
    <property type="match status" value="1"/>
</dbReference>
<protein>
    <recommendedName>
        <fullName evidence="7">Ankyrin repeat protein</fullName>
    </recommendedName>
</protein>
<evidence type="ECO:0000313" key="5">
    <source>
        <dbReference type="EMBL" id="KAK3217055.1"/>
    </source>
</evidence>
<keyword evidence="6" id="KW-1185">Reference proteome</keyword>
<dbReference type="EMBL" id="WVTA01000001">
    <property type="protein sequence ID" value="KAK3217055.1"/>
    <property type="molecule type" value="Genomic_DNA"/>
</dbReference>
<dbReference type="InterPro" id="IPR036770">
    <property type="entry name" value="Ankyrin_rpt-contain_sf"/>
</dbReference>
<reference evidence="5 6" key="1">
    <citation type="submission" date="2021-02" db="EMBL/GenBank/DDBJ databases">
        <title>Genome assembly of Pseudopithomyces chartarum.</title>
        <authorList>
            <person name="Jauregui R."/>
            <person name="Singh J."/>
            <person name="Voisey C."/>
        </authorList>
    </citation>
    <scope>NUCLEOTIDE SEQUENCE [LARGE SCALE GENOMIC DNA]</scope>
    <source>
        <strain evidence="5 6">AGR01</strain>
    </source>
</reference>
<dbReference type="PROSITE" id="PS50297">
    <property type="entry name" value="ANK_REP_REGION"/>
    <property type="match status" value="4"/>
</dbReference>
<dbReference type="Proteomes" id="UP001280581">
    <property type="component" value="Unassembled WGS sequence"/>
</dbReference>
<feature type="repeat" description="ANK" evidence="3">
    <location>
        <begin position="1490"/>
        <end position="1522"/>
    </location>
</feature>
<dbReference type="Pfam" id="PF00023">
    <property type="entry name" value="Ank"/>
    <property type="match status" value="1"/>
</dbReference>
<evidence type="ECO:0008006" key="7">
    <source>
        <dbReference type="Google" id="ProtNLM"/>
    </source>
</evidence>
<name>A0AAN6RKX9_9PLEO</name>
<organism evidence="5 6">
    <name type="scientific">Pseudopithomyces chartarum</name>
    <dbReference type="NCBI Taxonomy" id="1892770"/>
    <lineage>
        <taxon>Eukaryota</taxon>
        <taxon>Fungi</taxon>
        <taxon>Dikarya</taxon>
        <taxon>Ascomycota</taxon>
        <taxon>Pezizomycotina</taxon>
        <taxon>Dothideomycetes</taxon>
        <taxon>Pleosporomycetidae</taxon>
        <taxon>Pleosporales</taxon>
        <taxon>Massarineae</taxon>
        <taxon>Didymosphaeriaceae</taxon>
        <taxon>Pseudopithomyces</taxon>
    </lineage>
</organism>
<feature type="compositionally biased region" description="Basic and acidic residues" evidence="4">
    <location>
        <begin position="681"/>
        <end position="691"/>
    </location>
</feature>